<evidence type="ECO:0000313" key="4">
    <source>
        <dbReference type="WBParaSite" id="SSLN_0000425701-mRNA-1"/>
    </source>
</evidence>
<evidence type="ECO:0000313" key="3">
    <source>
        <dbReference type="Proteomes" id="UP000275846"/>
    </source>
</evidence>
<dbReference type="Proteomes" id="UP000275846">
    <property type="component" value="Unassembled WGS sequence"/>
</dbReference>
<feature type="compositionally biased region" description="Low complexity" evidence="1">
    <location>
        <begin position="480"/>
        <end position="496"/>
    </location>
</feature>
<name>A0A183SIR5_SCHSO</name>
<dbReference type="WBParaSite" id="SSLN_0000425701-mRNA-1">
    <property type="protein sequence ID" value="SSLN_0000425701-mRNA-1"/>
    <property type="gene ID" value="SSLN_0000425701"/>
</dbReference>
<reference evidence="4" key="1">
    <citation type="submission" date="2016-06" db="UniProtKB">
        <authorList>
            <consortium name="WormBaseParasite"/>
        </authorList>
    </citation>
    <scope>IDENTIFICATION</scope>
</reference>
<proteinExistence type="predicted"/>
<feature type="compositionally biased region" description="Low complexity" evidence="1">
    <location>
        <begin position="78"/>
        <end position="91"/>
    </location>
</feature>
<feature type="compositionally biased region" description="Polar residues" evidence="1">
    <location>
        <begin position="466"/>
        <end position="479"/>
    </location>
</feature>
<gene>
    <name evidence="2" type="ORF">SSLN_LOCUS4111</name>
</gene>
<keyword evidence="3" id="KW-1185">Reference proteome</keyword>
<dbReference type="SUPFAM" id="SSF56219">
    <property type="entry name" value="DNase I-like"/>
    <property type="match status" value="1"/>
</dbReference>
<dbReference type="Gene3D" id="3.60.10.10">
    <property type="entry name" value="Endonuclease/exonuclease/phosphatase"/>
    <property type="match status" value="1"/>
</dbReference>
<accession>A0A183SIR5</accession>
<feature type="region of interest" description="Disordered" evidence="1">
    <location>
        <begin position="464"/>
        <end position="517"/>
    </location>
</feature>
<reference evidence="2 3" key="2">
    <citation type="submission" date="2018-11" db="EMBL/GenBank/DDBJ databases">
        <authorList>
            <consortium name="Pathogen Informatics"/>
        </authorList>
    </citation>
    <scope>NUCLEOTIDE SEQUENCE [LARGE SCALE GENOMIC DNA]</scope>
    <source>
        <strain evidence="2 3">NST_G2</strain>
    </source>
</reference>
<dbReference type="PANTHER" id="PTHR19446">
    <property type="entry name" value="REVERSE TRANSCRIPTASES"/>
    <property type="match status" value="1"/>
</dbReference>
<organism evidence="4">
    <name type="scientific">Schistocephalus solidus</name>
    <name type="common">Tapeworm</name>
    <dbReference type="NCBI Taxonomy" id="70667"/>
    <lineage>
        <taxon>Eukaryota</taxon>
        <taxon>Metazoa</taxon>
        <taxon>Spiralia</taxon>
        <taxon>Lophotrochozoa</taxon>
        <taxon>Platyhelminthes</taxon>
        <taxon>Cestoda</taxon>
        <taxon>Eucestoda</taxon>
        <taxon>Diphyllobothriidea</taxon>
        <taxon>Diphyllobothriidae</taxon>
        <taxon>Schistocephalus</taxon>
    </lineage>
</organism>
<evidence type="ECO:0000256" key="1">
    <source>
        <dbReference type="SAM" id="MobiDB-lite"/>
    </source>
</evidence>
<sequence length="517" mass="57060">MPSSYKWALFGTAGPDNMANYDHSRSGFSPAATPQATVTTSKLNQVRFSGVVRASSPSTSDTRTSHLVIFKSHTASASEIPEAAPANSENPRSNRPERRTALVAPEQAHYKVDITALSKTRFSEQGQLEEVGAGYTFFWSGRPKAERCGAGVAFAIRNDIVGRLPCLPQNIDDDLMSLHLPSRGDKFATIISAYAPPITSSDKLEDLHNPDDSTTEETWWCQLRNVIQSTTLEVLGRASRQHQDWFDDTGTDISNLLTVKNQLSKAYMDLRTDATKAAFFRCRHIVRQRLRKMQGAWMTLKAIDGSCIIDVAPLTAQRDTNNDLDLPHSLPETIRAVQQISSGKAPGLNANPPEVQKHGGPWLMVDFRTLFQEKWRQGQVPQSFKDATIVHLYKQKGNRNICDNHRGISLLNIAGKIFARILLNRLIGHLEHGLLPESNTPPPLMPPMPLLGHKRIHENGIHHDANISNTSDAPINTCHSPSMSATSSASSATLTTQHLPTVTHQPGRSLANPWHRG</sequence>
<feature type="compositionally biased region" description="Polar residues" evidence="1">
    <location>
        <begin position="497"/>
        <end position="506"/>
    </location>
</feature>
<dbReference type="AlphaFoldDB" id="A0A183SIR5"/>
<dbReference type="InterPro" id="IPR036691">
    <property type="entry name" value="Endo/exonu/phosph_ase_sf"/>
</dbReference>
<evidence type="ECO:0000313" key="2">
    <source>
        <dbReference type="EMBL" id="VDL90496.1"/>
    </source>
</evidence>
<dbReference type="EMBL" id="UYSU01032751">
    <property type="protein sequence ID" value="VDL90496.1"/>
    <property type="molecule type" value="Genomic_DNA"/>
</dbReference>
<feature type="region of interest" description="Disordered" evidence="1">
    <location>
        <begin position="78"/>
        <end position="98"/>
    </location>
</feature>
<protein>
    <submittedName>
        <fullName evidence="4">Reverse transcriptase domain-containing protein</fullName>
    </submittedName>
</protein>